<keyword evidence="2" id="KW-0732">Signal</keyword>
<feature type="domain" description="MurNAc-LAA" evidence="3">
    <location>
        <begin position="112"/>
        <end position="213"/>
    </location>
</feature>
<dbReference type="InterPro" id="IPR002508">
    <property type="entry name" value="MurNAc-LAA_cat"/>
</dbReference>
<dbReference type="EMBL" id="JAPYYP010000005">
    <property type="protein sequence ID" value="MDA5107963.1"/>
    <property type="molecule type" value="Genomic_DNA"/>
</dbReference>
<dbReference type="Proteomes" id="UP001151071">
    <property type="component" value="Unassembled WGS sequence"/>
</dbReference>
<keyword evidence="5" id="KW-1185">Reference proteome</keyword>
<dbReference type="Gene3D" id="3.40.630.40">
    <property type="entry name" value="Zn-dependent exopeptidases"/>
    <property type="match status" value="1"/>
</dbReference>
<dbReference type="GO" id="GO:0030288">
    <property type="term" value="C:outer membrane-bounded periplasmic space"/>
    <property type="evidence" value="ECO:0007669"/>
    <property type="project" value="TreeGrafter"/>
</dbReference>
<evidence type="ECO:0000313" key="4">
    <source>
        <dbReference type="EMBL" id="MDA5107963.1"/>
    </source>
</evidence>
<gene>
    <name evidence="4" type="ORF">O3V59_06310</name>
</gene>
<evidence type="ECO:0000259" key="3">
    <source>
        <dbReference type="SMART" id="SM00646"/>
    </source>
</evidence>
<dbReference type="GO" id="GO:0008745">
    <property type="term" value="F:N-acetylmuramoyl-L-alanine amidase activity"/>
    <property type="evidence" value="ECO:0007669"/>
    <property type="project" value="InterPro"/>
</dbReference>
<dbReference type="CDD" id="cd02696">
    <property type="entry name" value="MurNAc-LAA"/>
    <property type="match status" value="1"/>
</dbReference>
<dbReference type="GO" id="GO:0009253">
    <property type="term" value="P:peptidoglycan catabolic process"/>
    <property type="evidence" value="ECO:0007669"/>
    <property type="project" value="InterPro"/>
</dbReference>
<name>A0A9X3TQ43_9BACL</name>
<evidence type="ECO:0000313" key="5">
    <source>
        <dbReference type="Proteomes" id="UP001151071"/>
    </source>
</evidence>
<accession>A0A9X3TQ43</accession>
<evidence type="ECO:0000256" key="2">
    <source>
        <dbReference type="SAM" id="SignalP"/>
    </source>
</evidence>
<dbReference type="PANTHER" id="PTHR30404">
    <property type="entry name" value="N-ACETYLMURAMOYL-L-ALANINE AMIDASE"/>
    <property type="match status" value="1"/>
</dbReference>
<reference evidence="4" key="1">
    <citation type="submission" date="2022-12" db="EMBL/GenBank/DDBJ databases">
        <title>Draft genome sequence of the thermophilic strain Brevibacillus thermoruber HT42, isolated from Los Humeros, Puebla, Mexico, with biotechnological potential.</title>
        <authorList>
            <person name="Lara Sanchez J."/>
            <person name="Solis Palacios R."/>
            <person name="Bustos Baena A.S."/>
            <person name="Ruz Baez A.E."/>
            <person name="Espinosa Luna G."/>
            <person name="Oliart Ros R.M."/>
        </authorList>
    </citation>
    <scope>NUCLEOTIDE SEQUENCE</scope>
    <source>
        <strain evidence="4">HT42</strain>
    </source>
</reference>
<dbReference type="Pfam" id="PF01520">
    <property type="entry name" value="Amidase_3"/>
    <property type="match status" value="1"/>
</dbReference>
<protein>
    <submittedName>
        <fullName evidence="4">N-acetylmuramoyl-L-alanine amidase</fullName>
    </submittedName>
</protein>
<dbReference type="SMART" id="SM00646">
    <property type="entry name" value="Ami_3"/>
    <property type="match status" value="1"/>
</dbReference>
<sequence>MMRKYVVFTVILLLYPAHGTASSQVISPIHVVIDAGHGGIDGGTSHESLYEKHINLDIARRVYHELSAEGYQVILNRTGDYALSDENRWSGTSSRHKRDLAQRRGLAAALVPQTMVSLHVNWSRNPNTRGALVLYQQNNQSFLLADILQHHLNELYGKRREPQVGKTYYLLRHSICPTVIVEMGFISNAQDREQMTRPEKQAELSKAICSGIREYFLLVGDMQKEGHEKASWTHFWKDVWEKGRQLWEKIHEM</sequence>
<organism evidence="4 5">
    <name type="scientific">Brevibacillus thermoruber</name>
    <dbReference type="NCBI Taxonomy" id="33942"/>
    <lineage>
        <taxon>Bacteria</taxon>
        <taxon>Bacillati</taxon>
        <taxon>Bacillota</taxon>
        <taxon>Bacilli</taxon>
        <taxon>Bacillales</taxon>
        <taxon>Paenibacillaceae</taxon>
        <taxon>Brevibacillus</taxon>
    </lineage>
</organism>
<dbReference type="InterPro" id="IPR050695">
    <property type="entry name" value="N-acetylmuramoyl_amidase_3"/>
</dbReference>
<dbReference type="RefSeq" id="WP_271139698.1">
    <property type="nucleotide sequence ID" value="NZ_JAPYYP010000005.1"/>
</dbReference>
<dbReference type="PANTHER" id="PTHR30404:SF0">
    <property type="entry name" value="N-ACETYLMURAMOYL-L-ALANINE AMIDASE AMIC"/>
    <property type="match status" value="1"/>
</dbReference>
<proteinExistence type="predicted"/>
<comment type="caution">
    <text evidence="4">The sequence shown here is derived from an EMBL/GenBank/DDBJ whole genome shotgun (WGS) entry which is preliminary data.</text>
</comment>
<feature type="signal peptide" evidence="2">
    <location>
        <begin position="1"/>
        <end position="19"/>
    </location>
</feature>
<feature type="chain" id="PRO_5040906417" evidence="2">
    <location>
        <begin position="20"/>
        <end position="253"/>
    </location>
</feature>
<dbReference type="SUPFAM" id="SSF53187">
    <property type="entry name" value="Zn-dependent exopeptidases"/>
    <property type="match status" value="1"/>
</dbReference>
<evidence type="ECO:0000256" key="1">
    <source>
        <dbReference type="ARBA" id="ARBA00022801"/>
    </source>
</evidence>
<keyword evidence="1" id="KW-0378">Hydrolase</keyword>
<dbReference type="AlphaFoldDB" id="A0A9X3TQ43"/>